<gene>
    <name evidence="2" type="ORF">ACFQ4H_08575</name>
</gene>
<dbReference type="InterPro" id="IPR056091">
    <property type="entry name" value="DUF7674"/>
</dbReference>
<evidence type="ECO:0000313" key="3">
    <source>
        <dbReference type="Proteomes" id="UP001597260"/>
    </source>
</evidence>
<feature type="domain" description="DUF7674" evidence="1">
    <location>
        <begin position="13"/>
        <end position="113"/>
    </location>
</feature>
<reference evidence="3" key="1">
    <citation type="journal article" date="2019" name="Int. J. Syst. Evol. Microbiol.">
        <title>The Global Catalogue of Microorganisms (GCM) 10K type strain sequencing project: providing services to taxonomists for standard genome sequencing and annotation.</title>
        <authorList>
            <consortium name="The Broad Institute Genomics Platform"/>
            <consortium name="The Broad Institute Genome Sequencing Center for Infectious Disease"/>
            <person name="Wu L."/>
            <person name="Ma J."/>
        </authorList>
    </citation>
    <scope>NUCLEOTIDE SEQUENCE [LARGE SCALE GENOMIC DNA]</scope>
    <source>
        <strain evidence="3">JCM 31037</strain>
    </source>
</reference>
<dbReference type="Pfam" id="PF24722">
    <property type="entry name" value="DUF7674"/>
    <property type="match status" value="1"/>
</dbReference>
<keyword evidence="3" id="KW-1185">Reference proteome</keyword>
<evidence type="ECO:0000313" key="2">
    <source>
        <dbReference type="EMBL" id="MFD1321141.1"/>
    </source>
</evidence>
<dbReference type="RefSeq" id="WP_377569029.1">
    <property type="nucleotide sequence ID" value="NZ_JBHTMP010000010.1"/>
</dbReference>
<proteinExistence type="predicted"/>
<dbReference type="Proteomes" id="UP001597260">
    <property type="component" value="Unassembled WGS sequence"/>
</dbReference>
<comment type="caution">
    <text evidence="2">The sequence shown here is derived from an EMBL/GenBank/DDBJ whole genome shotgun (WGS) entry which is preliminary data.</text>
</comment>
<organism evidence="2 3">
    <name type="scientific">Micromonospora sonneratiae</name>
    <dbReference type="NCBI Taxonomy" id="1184706"/>
    <lineage>
        <taxon>Bacteria</taxon>
        <taxon>Bacillati</taxon>
        <taxon>Actinomycetota</taxon>
        <taxon>Actinomycetes</taxon>
        <taxon>Micromonosporales</taxon>
        <taxon>Micromonosporaceae</taxon>
        <taxon>Micromonospora</taxon>
    </lineage>
</organism>
<name>A0ABW3YBW3_9ACTN</name>
<evidence type="ECO:0000259" key="1">
    <source>
        <dbReference type="Pfam" id="PF24722"/>
    </source>
</evidence>
<dbReference type="EMBL" id="JBHTMP010000010">
    <property type="protein sequence ID" value="MFD1321141.1"/>
    <property type="molecule type" value="Genomic_DNA"/>
</dbReference>
<accession>A0ABW3YBW3</accession>
<protein>
    <recommendedName>
        <fullName evidence="1">DUF7674 domain-containing protein</fullName>
    </recommendedName>
</protein>
<sequence length="119" mass="12888">MATTDLTYGGVVPTLIEVVPELRDALDEHIRDNDEILPHVFFGCVMVPFVLNAWKHGRADALARCLAFLDAAMASPDPSLRELVAVSFVEAVGPWDPMMADFIAIWPPALAEEAAAQVG</sequence>